<name>A0A151AVG5_9FIRM</name>
<feature type="signal peptide" evidence="1">
    <location>
        <begin position="1"/>
        <end position="24"/>
    </location>
</feature>
<dbReference type="EMBL" id="LTBC01000010">
    <property type="protein sequence ID" value="KYH31540.1"/>
    <property type="molecule type" value="Genomic_DNA"/>
</dbReference>
<evidence type="ECO:0000313" key="2">
    <source>
        <dbReference type="EMBL" id="KYH31540.1"/>
    </source>
</evidence>
<protein>
    <submittedName>
        <fullName evidence="2">Uncharacterized protein</fullName>
    </submittedName>
</protein>
<sequence>MRKLLLLVPLLVGFLITGTPIFPAAAQPYQDPNGVYYKQAHVFGKVVTFDTQRNLAIIFGSIYVYEPNSGWQLVDSRKFHLVTPVNYQIGDSLAGAVNKTVAIEGPYQAWPGQKEEVIEAHNVEIADYPIETPPWYAFGKTVTTDHIVKFNLSQVTDLVDVLAGLQMAAGIRQDMRLTPEEVSRLANEITNPSDDASRSLAGRMRSELSKSWNDKWVVTKDNAATNNLRAGVGGWQFYEGLLGYNNSYIEKAPLVRKNLDAFMDAIHPGGGTPEDEGPAAMYALVQAERDKYGKIIKVTVSGALMNTVPGLLQAIADPSSAHIETWRLEGWTEKEAAEMDGRYCWLSGSRVLVRDEMGNLKDQYFSLRNYLTRDGFNNTLDITRNVIGEGGVF</sequence>
<dbReference type="Proteomes" id="UP000075670">
    <property type="component" value="Unassembled WGS sequence"/>
</dbReference>
<keyword evidence="3" id="KW-1185">Reference proteome</keyword>
<evidence type="ECO:0000256" key="1">
    <source>
        <dbReference type="SAM" id="SignalP"/>
    </source>
</evidence>
<organism evidence="2 3">
    <name type="scientific">Moorella mulderi DSM 14980</name>
    <dbReference type="NCBI Taxonomy" id="1122241"/>
    <lineage>
        <taxon>Bacteria</taxon>
        <taxon>Bacillati</taxon>
        <taxon>Bacillota</taxon>
        <taxon>Clostridia</taxon>
        <taxon>Neomoorellales</taxon>
        <taxon>Neomoorellaceae</taxon>
        <taxon>Neomoorella</taxon>
    </lineage>
</organism>
<reference evidence="2 3" key="1">
    <citation type="submission" date="2016-02" db="EMBL/GenBank/DDBJ databases">
        <title>Genome sequence of Moorella mulderi DSM 14980.</title>
        <authorList>
            <person name="Poehlein A."/>
            <person name="Daniel R."/>
        </authorList>
    </citation>
    <scope>NUCLEOTIDE SEQUENCE [LARGE SCALE GENOMIC DNA]</scope>
    <source>
        <strain evidence="2 3">DSM 14980</strain>
    </source>
</reference>
<dbReference type="RefSeq" id="WP_062284966.1">
    <property type="nucleotide sequence ID" value="NZ_LTBC01000010.1"/>
</dbReference>
<evidence type="ECO:0000313" key="3">
    <source>
        <dbReference type="Proteomes" id="UP000075670"/>
    </source>
</evidence>
<keyword evidence="1" id="KW-0732">Signal</keyword>
<feature type="chain" id="PRO_5039616115" evidence="1">
    <location>
        <begin position="25"/>
        <end position="393"/>
    </location>
</feature>
<dbReference type="AlphaFoldDB" id="A0A151AVG5"/>
<dbReference type="OrthoDB" id="1805985at2"/>
<proteinExistence type="predicted"/>
<accession>A0A151AVG5</accession>
<dbReference type="PATRIC" id="fig|1122241.3.peg.2424"/>
<comment type="caution">
    <text evidence="2">The sequence shown here is derived from an EMBL/GenBank/DDBJ whole genome shotgun (WGS) entry which is preliminary data.</text>
</comment>
<gene>
    <name evidence="2" type="ORF">MOMUL_22800</name>
</gene>